<protein>
    <submittedName>
        <fullName evidence="2">Pentapeptide repeat-containing protein</fullName>
    </submittedName>
</protein>
<dbReference type="PANTHER" id="PTHR42999:SF2">
    <property type="match status" value="1"/>
</dbReference>
<name>A0A6P2Q3A3_BURL3</name>
<gene>
    <name evidence="2" type="ORF">BLA6863_05615</name>
</gene>
<evidence type="ECO:0000313" key="3">
    <source>
        <dbReference type="Proteomes" id="UP000494170"/>
    </source>
</evidence>
<dbReference type="AlphaFoldDB" id="A0A6P2Q3A3"/>
<reference evidence="2 3" key="1">
    <citation type="submission" date="2019-09" db="EMBL/GenBank/DDBJ databases">
        <authorList>
            <person name="Depoorter E."/>
        </authorList>
    </citation>
    <scope>NUCLEOTIDE SEQUENCE [LARGE SCALE GENOMIC DNA]</scope>
    <source>
        <strain evidence="2">LMG 6863</strain>
    </source>
</reference>
<sequence>MPIRHVKPQAALVATTRTQIGPTPMLGISVGVGFRLSDPAILVHEAAVWVALKATAPSVPLTEAAMPKRCAEWLLAGHSVHHAPAYALGRAVDWAAWVELDGVRKTVSCRTKVDEQAEREACARLAIDHTQAVAGGLRENPLGIASGVAPLQRVGALGVGPEPLAAMGALASDWPERRQWMPSRPGTPEGMARDGTHMGWPESMDLRYFQQAAPDQWSRRDSWTPGARFELGGFGVHGEGFAGRLPQLTAVTLATRTDRPGMEQVSFLQQTVWLLPDHDIGVLWWNGSIPTDYVLDDAPAMLVTAVKDAEERIDAGALMAFAAQRTDLTCTDPIRHADHTLMPSIERGWAWELILDTDDHPRFSPPPRNRAEIGARLERYRLSLEEARDGQARMRAFRDTLKETALPVAPSDGRDWQKYFSEAGDTELLETTIRDVDLSGLRFDGWRMEMVRFERCRFDHSAWTNCRLSHVHAVECSFVNTMLDDVTWSGGSLVRSQLQGSAWRNVELQQISLEECALDDITITGGIWSMVLVRGRGGVRGVVQDTAWDGVSWNEVDARNWTWIRVRAENLNLIECKLANLTITQCTLMKSSVLLSNLSESTWQQSTLSLTVLSHGTSIDRARLGDCVFQSCSVQELRAEALQVDHCTFVQLNAQHLKAERSSWTSTVLDGANAMHACLVGASFDRCSLKEAILYGGDLRETRMRDCNLIRARTSWAYLPRMGAWQRNLNAGRIDAPRREE</sequence>
<dbReference type="Gene3D" id="2.160.20.80">
    <property type="entry name" value="E3 ubiquitin-protein ligase SopA"/>
    <property type="match status" value="2"/>
</dbReference>
<organism evidence="2 3">
    <name type="scientific">Burkholderia lata (strain ATCC 17760 / DSM 23089 / LMG 22485 / NCIMB 9086 / R18194 / 383)</name>
    <dbReference type="NCBI Taxonomy" id="482957"/>
    <lineage>
        <taxon>Bacteria</taxon>
        <taxon>Pseudomonadati</taxon>
        <taxon>Pseudomonadota</taxon>
        <taxon>Betaproteobacteria</taxon>
        <taxon>Burkholderiales</taxon>
        <taxon>Burkholderiaceae</taxon>
        <taxon>Burkholderia</taxon>
        <taxon>Burkholderia cepacia complex</taxon>
    </lineage>
</organism>
<dbReference type="InterPro" id="IPR018683">
    <property type="entry name" value="DUF2169"/>
</dbReference>
<evidence type="ECO:0000313" key="2">
    <source>
        <dbReference type="EMBL" id="VWC16271.1"/>
    </source>
</evidence>
<evidence type="ECO:0000259" key="1">
    <source>
        <dbReference type="Pfam" id="PF09937"/>
    </source>
</evidence>
<dbReference type="InterPro" id="IPR052949">
    <property type="entry name" value="PA_immunity-related"/>
</dbReference>
<proteinExistence type="predicted"/>
<dbReference type="SUPFAM" id="SSF141571">
    <property type="entry name" value="Pentapeptide repeat-like"/>
    <property type="match status" value="2"/>
</dbReference>
<dbReference type="Proteomes" id="UP000494170">
    <property type="component" value="Unassembled WGS sequence"/>
</dbReference>
<feature type="domain" description="DUF2169" evidence="1">
    <location>
        <begin position="26"/>
        <end position="285"/>
    </location>
</feature>
<accession>A0A6P2Q3A3</accession>
<dbReference type="EMBL" id="CABVPY010000047">
    <property type="protein sequence ID" value="VWC16271.1"/>
    <property type="molecule type" value="Genomic_DNA"/>
</dbReference>
<dbReference type="InterPro" id="IPR001646">
    <property type="entry name" value="5peptide_repeat"/>
</dbReference>
<dbReference type="PANTHER" id="PTHR42999">
    <property type="entry name" value="ANTIBIOTIC RESISTANCE PROTEIN MCBG"/>
    <property type="match status" value="1"/>
</dbReference>
<dbReference type="Pfam" id="PF00805">
    <property type="entry name" value="Pentapeptide"/>
    <property type="match status" value="1"/>
</dbReference>
<dbReference type="Pfam" id="PF09937">
    <property type="entry name" value="DUF2169"/>
    <property type="match status" value="1"/>
</dbReference>